<dbReference type="KEGG" id="salq:SYNTR_0285"/>
<feature type="binding site" evidence="10">
    <location>
        <begin position="182"/>
        <end position="183"/>
    </location>
    <ligand>
        <name>substrate</name>
    </ligand>
</feature>
<feature type="binding site" evidence="10">
    <location>
        <begin position="154"/>
        <end position="157"/>
    </location>
    <ligand>
        <name>substrate</name>
    </ligand>
</feature>
<comment type="cofactor">
    <cofactor evidence="10">
        <name>Mg(2+)</name>
        <dbReference type="ChEBI" id="CHEBI:18420"/>
    </cofactor>
    <text evidence="10">Binds 1 Mg(2+) ion per subunit.</text>
</comment>
<keyword evidence="7 10" id="KW-0546">Nucleotide metabolism</keyword>
<dbReference type="HAMAP" id="MF_01405">
    <property type="entry name" value="Non_canon_purine_NTPase"/>
    <property type="match status" value="1"/>
</dbReference>
<dbReference type="EMBL" id="CP046457">
    <property type="protein sequence ID" value="QGT98878.1"/>
    <property type="molecule type" value="Genomic_DNA"/>
</dbReference>
<dbReference type="GO" id="GO:0009146">
    <property type="term" value="P:purine nucleoside triphosphate catabolic process"/>
    <property type="evidence" value="ECO:0007669"/>
    <property type="project" value="UniProtKB-UniRule"/>
</dbReference>
<feature type="binding site" evidence="10">
    <location>
        <position position="72"/>
    </location>
    <ligand>
        <name>substrate</name>
    </ligand>
</feature>
<dbReference type="Gene3D" id="3.90.950.10">
    <property type="match status" value="1"/>
</dbReference>
<dbReference type="AlphaFoldDB" id="A0A6I6DE94"/>
<gene>
    <name evidence="12" type="ORF">SYNTR_0285</name>
</gene>
<evidence type="ECO:0000256" key="5">
    <source>
        <dbReference type="ARBA" id="ARBA00022801"/>
    </source>
</evidence>
<dbReference type="NCBIfam" id="NF011397">
    <property type="entry name" value="PRK14822.1"/>
    <property type="match status" value="1"/>
</dbReference>
<evidence type="ECO:0000256" key="2">
    <source>
        <dbReference type="ARBA" id="ARBA00011738"/>
    </source>
</evidence>
<dbReference type="Pfam" id="PF01725">
    <property type="entry name" value="Ham1p_like"/>
    <property type="match status" value="1"/>
</dbReference>
<feature type="binding site" evidence="10">
    <location>
        <begin position="9"/>
        <end position="14"/>
    </location>
    <ligand>
        <name>substrate</name>
    </ligand>
</feature>
<dbReference type="GO" id="GO:0005829">
    <property type="term" value="C:cytosol"/>
    <property type="evidence" value="ECO:0007669"/>
    <property type="project" value="TreeGrafter"/>
</dbReference>
<organism evidence="12 13">
    <name type="scientific">Candidatus Syntrophocurvum alkaliphilum</name>
    <dbReference type="NCBI Taxonomy" id="2293317"/>
    <lineage>
        <taxon>Bacteria</taxon>
        <taxon>Bacillati</taxon>
        <taxon>Bacillota</taxon>
        <taxon>Clostridia</taxon>
        <taxon>Eubacteriales</taxon>
        <taxon>Syntrophomonadaceae</taxon>
        <taxon>Candidatus Syntrophocurvum</taxon>
    </lineage>
</organism>
<keyword evidence="3 10" id="KW-0479">Metal-binding</keyword>
<evidence type="ECO:0000256" key="8">
    <source>
        <dbReference type="ARBA" id="ARBA00051875"/>
    </source>
</evidence>
<dbReference type="PANTHER" id="PTHR11067">
    <property type="entry name" value="INOSINE TRIPHOSPHATE PYROPHOSPHATASE/HAM1 PROTEIN"/>
    <property type="match status" value="1"/>
</dbReference>
<dbReference type="InterPro" id="IPR002637">
    <property type="entry name" value="RdgB/HAM1"/>
</dbReference>
<comment type="caution">
    <text evidence="10">Lacks conserved residue(s) required for the propagation of feature annotation.</text>
</comment>
<dbReference type="SUPFAM" id="SSF52972">
    <property type="entry name" value="ITPase-like"/>
    <property type="match status" value="1"/>
</dbReference>
<dbReference type="GO" id="GO:0036222">
    <property type="term" value="F:XTP diphosphatase activity"/>
    <property type="evidence" value="ECO:0007669"/>
    <property type="project" value="UniProtKB-UniRule"/>
</dbReference>
<comment type="function">
    <text evidence="10">Pyrophosphatase that catalyzes the hydrolysis of nucleoside triphosphates to their monophosphate derivatives, with a high preference for the non-canonical purine nucleotides XTP (xanthosine triphosphate), dITP (deoxyinosine triphosphate) and ITP. Seems to function as a house-cleaning enzyme that removes non-canonical purine nucleotides from the nucleotide pool, thus preventing their incorporation into DNA/RNA and avoiding chromosomal lesions.</text>
</comment>
<dbReference type="GO" id="GO:0009117">
    <property type="term" value="P:nucleotide metabolic process"/>
    <property type="evidence" value="ECO:0007669"/>
    <property type="project" value="UniProtKB-KW"/>
</dbReference>
<accession>A0A6I6DE94</accession>
<feature type="active site" description="Proton acceptor" evidence="10">
    <location>
        <position position="71"/>
    </location>
</feature>
<comment type="subunit">
    <text evidence="2 10">Homodimer.</text>
</comment>
<dbReference type="GO" id="GO:0036220">
    <property type="term" value="F:ITP diphosphatase activity"/>
    <property type="evidence" value="ECO:0007669"/>
    <property type="project" value="UniProtKB-UniRule"/>
</dbReference>
<dbReference type="CDD" id="cd00515">
    <property type="entry name" value="HAM1"/>
    <property type="match status" value="1"/>
</dbReference>
<dbReference type="Proteomes" id="UP000426444">
    <property type="component" value="Chromosome"/>
</dbReference>
<proteinExistence type="inferred from homology"/>
<evidence type="ECO:0000256" key="11">
    <source>
        <dbReference type="RuleBase" id="RU003781"/>
    </source>
</evidence>
<name>A0A6I6DE94_9FIRM</name>
<dbReference type="GO" id="GO:0046872">
    <property type="term" value="F:metal ion binding"/>
    <property type="evidence" value="ECO:0007669"/>
    <property type="project" value="UniProtKB-KW"/>
</dbReference>
<keyword evidence="4 10" id="KW-0547">Nucleotide-binding</keyword>
<evidence type="ECO:0000256" key="6">
    <source>
        <dbReference type="ARBA" id="ARBA00022842"/>
    </source>
</evidence>
<dbReference type="GO" id="GO:0017111">
    <property type="term" value="F:ribonucleoside triphosphate phosphatase activity"/>
    <property type="evidence" value="ECO:0007669"/>
    <property type="project" value="InterPro"/>
</dbReference>
<evidence type="ECO:0000256" key="7">
    <source>
        <dbReference type="ARBA" id="ARBA00023080"/>
    </source>
</evidence>
<reference evidence="13" key="1">
    <citation type="journal article" date="2019" name="Microbiology">
        <title>Complete Genome Sequence of an Uncultured Bacterium of the Candidate Phylum Bipolaricaulota.</title>
        <authorList>
            <person name="Kadnikov V.V."/>
            <person name="Mardanov A.V."/>
            <person name="Beletsky A.V."/>
            <person name="Frank Y.A."/>
            <person name="Karnachuk O.V."/>
            <person name="Ravin N.V."/>
        </authorList>
    </citation>
    <scope>NUCLEOTIDE SEQUENCE [LARGE SCALE GENOMIC DNA]</scope>
</reference>
<evidence type="ECO:0000256" key="9">
    <source>
        <dbReference type="ARBA" id="ARBA00052017"/>
    </source>
</evidence>
<dbReference type="GO" id="GO:0035870">
    <property type="term" value="F:dITP diphosphatase activity"/>
    <property type="evidence" value="ECO:0007669"/>
    <property type="project" value="UniProtKB-UniRule"/>
</dbReference>
<keyword evidence="5 10" id="KW-0378">Hydrolase</keyword>
<dbReference type="EC" id="3.6.1.66" evidence="10"/>
<feature type="binding site" evidence="10">
    <location>
        <position position="177"/>
    </location>
    <ligand>
        <name>substrate</name>
    </ligand>
</feature>
<dbReference type="NCBIfam" id="TIGR00042">
    <property type="entry name" value="RdgB/HAM1 family non-canonical purine NTP pyrophosphatase"/>
    <property type="match status" value="1"/>
</dbReference>
<comment type="catalytic activity">
    <reaction evidence="10">
        <text>ITP + H2O = IMP + diphosphate + H(+)</text>
        <dbReference type="Rhea" id="RHEA:29399"/>
        <dbReference type="ChEBI" id="CHEBI:15377"/>
        <dbReference type="ChEBI" id="CHEBI:15378"/>
        <dbReference type="ChEBI" id="CHEBI:33019"/>
        <dbReference type="ChEBI" id="CHEBI:58053"/>
        <dbReference type="ChEBI" id="CHEBI:61402"/>
        <dbReference type="EC" id="3.6.1.66"/>
    </reaction>
</comment>
<keyword evidence="6 10" id="KW-0460">Magnesium</keyword>
<comment type="catalytic activity">
    <reaction evidence="8 10">
        <text>dITP + H2O = dIMP + diphosphate + H(+)</text>
        <dbReference type="Rhea" id="RHEA:28342"/>
        <dbReference type="ChEBI" id="CHEBI:15377"/>
        <dbReference type="ChEBI" id="CHEBI:15378"/>
        <dbReference type="ChEBI" id="CHEBI:33019"/>
        <dbReference type="ChEBI" id="CHEBI:61194"/>
        <dbReference type="ChEBI" id="CHEBI:61382"/>
        <dbReference type="EC" id="3.6.1.66"/>
    </reaction>
</comment>
<dbReference type="PANTHER" id="PTHR11067:SF9">
    <property type="entry name" value="INOSINE TRIPHOSPHATE PYROPHOSPHATASE"/>
    <property type="match status" value="1"/>
</dbReference>
<evidence type="ECO:0000256" key="3">
    <source>
        <dbReference type="ARBA" id="ARBA00022723"/>
    </source>
</evidence>
<sequence length="200" mass="22200">MKKHLLIASRNQKKKSELEDILSDIDVEIITLDDINEIPEVIEDGSTFEENAIKKAEMTAELSGYITLADDSGLEVDYLNGEPGIYSARFAGDNATDEKNNEKLLDLLQNIEKEQRTARFKCVIAISIPNGKTYIADGECNGIIADTPRGDGGFGYDPLFIPDGYNESFAELDKEEKNSISHRGRALKKAKKIIDDISIK</sequence>
<comment type="similarity">
    <text evidence="1 10 11">Belongs to the HAM1 NTPase family.</text>
</comment>
<evidence type="ECO:0000256" key="4">
    <source>
        <dbReference type="ARBA" id="ARBA00022741"/>
    </source>
</evidence>
<dbReference type="InterPro" id="IPR020922">
    <property type="entry name" value="dITP/XTP_pyrophosphatase"/>
</dbReference>
<dbReference type="FunFam" id="3.90.950.10:FF:000001">
    <property type="entry name" value="dITP/XTP pyrophosphatase"/>
    <property type="match status" value="1"/>
</dbReference>
<dbReference type="OrthoDB" id="9807456at2"/>
<evidence type="ECO:0000313" key="13">
    <source>
        <dbReference type="Proteomes" id="UP000426444"/>
    </source>
</evidence>
<feature type="binding site" evidence="10">
    <location>
        <position position="71"/>
    </location>
    <ligand>
        <name>Mg(2+)</name>
        <dbReference type="ChEBI" id="CHEBI:18420"/>
    </ligand>
</feature>
<evidence type="ECO:0000313" key="12">
    <source>
        <dbReference type="EMBL" id="QGT98878.1"/>
    </source>
</evidence>
<comment type="catalytic activity">
    <reaction evidence="9 10">
        <text>XTP + H2O = XMP + diphosphate + H(+)</text>
        <dbReference type="Rhea" id="RHEA:28610"/>
        <dbReference type="ChEBI" id="CHEBI:15377"/>
        <dbReference type="ChEBI" id="CHEBI:15378"/>
        <dbReference type="ChEBI" id="CHEBI:33019"/>
        <dbReference type="ChEBI" id="CHEBI:57464"/>
        <dbReference type="ChEBI" id="CHEBI:61314"/>
        <dbReference type="EC" id="3.6.1.66"/>
    </reaction>
</comment>
<keyword evidence="13" id="KW-1185">Reference proteome</keyword>
<protein>
    <recommendedName>
        <fullName evidence="10">dITP/XTP pyrophosphatase</fullName>
        <ecNumber evidence="10">3.6.1.66</ecNumber>
    </recommendedName>
    <alternativeName>
        <fullName evidence="10">Non-canonical purine NTP pyrophosphatase</fullName>
    </alternativeName>
    <alternativeName>
        <fullName evidence="10">Non-standard purine NTP pyrophosphatase</fullName>
    </alternativeName>
    <alternativeName>
        <fullName evidence="10">Nucleoside-triphosphate diphosphatase</fullName>
    </alternativeName>
    <alternativeName>
        <fullName evidence="10">Nucleoside-triphosphate pyrophosphatase</fullName>
        <shortName evidence="10">NTPase</shortName>
    </alternativeName>
</protein>
<dbReference type="RefSeq" id="WP_156202827.1">
    <property type="nucleotide sequence ID" value="NZ_CP046457.1"/>
</dbReference>
<evidence type="ECO:0000256" key="1">
    <source>
        <dbReference type="ARBA" id="ARBA00008023"/>
    </source>
</evidence>
<dbReference type="InterPro" id="IPR029001">
    <property type="entry name" value="ITPase-like_fam"/>
</dbReference>
<evidence type="ECO:0000256" key="10">
    <source>
        <dbReference type="HAMAP-Rule" id="MF_01405"/>
    </source>
</evidence>
<dbReference type="GO" id="GO:0000166">
    <property type="term" value="F:nucleotide binding"/>
    <property type="evidence" value="ECO:0007669"/>
    <property type="project" value="UniProtKB-KW"/>
</dbReference>